<evidence type="ECO:0000256" key="3">
    <source>
        <dbReference type="ARBA" id="ARBA00022525"/>
    </source>
</evidence>
<feature type="region of interest" description="Disordered" evidence="9">
    <location>
        <begin position="527"/>
        <end position="580"/>
    </location>
</feature>
<feature type="region of interest" description="Disordered" evidence="9">
    <location>
        <begin position="439"/>
        <end position="470"/>
    </location>
</feature>
<evidence type="ECO:0000256" key="8">
    <source>
        <dbReference type="SAM" id="Coils"/>
    </source>
</evidence>
<accession>W0T3Z1</accession>
<proteinExistence type="inferred from homology"/>
<keyword evidence="8" id="KW-0175">Coiled coil</keyword>
<feature type="coiled-coil region" evidence="8">
    <location>
        <begin position="65"/>
        <end position="92"/>
    </location>
</feature>
<feature type="repeat" description="C" evidence="7">
    <location>
        <begin position="437"/>
        <end position="471"/>
    </location>
</feature>
<dbReference type="InterPro" id="IPR005877">
    <property type="entry name" value="YSIRK_signal_dom"/>
</dbReference>
<sequence>MRRTMARENTNKHYSLRKLKKGTASVAVALTVLGAGLASQTEVKAEGSSTQLYDNWNWNTQLNRTSELGNKLRNLETSVSNLEDLMNSLQSDIHPDKLKGYSIGQMAEYLKALNDHFEKYYEEVVGDDSRRVLAKELEKNRELNEKLSELSTTSQALAKELQEQKENYDLVKTVHADTVKKHEEYVRNIAKVLEDRVHERNSLQEELAKAQQALTDAQQALAQKQEEFKEELAKKQQELEKEKLAKEGIIDSTSVYVQEKEAEVKTLTDSLAAKEAEVKTLTENLAAKEAEIQEKEAERARQENMYETFMSQYKETVEKQKEELAKLKQLETINNNLLGNAKDMIAKLSAKNEQLASDKAKLEEQNKISDASRQGLRRDLNASREAKKQLEAEHQKLEEQNKISEASRKGLRRDLDASREAKKQVEKDLANLTAELDKVKEEKQISDASRKGLRRDLDASREAKKQVEKALEEANSKLAALEKLNKELEESKKLTEKEKAELQAKLEAEAKALKEKLAKQAEELAKLRAGKASDSQTPEATPGNKVVPGKGQAPQAGTKPNQNKEPMKETKRQLPSTGEATNPFFTAAALAVMATAGVAAVAKRKEEN</sequence>
<dbReference type="InterPro" id="IPR049895">
    <property type="entry name" value="SMDRR"/>
</dbReference>
<dbReference type="PROSITE" id="PS52028">
    <property type="entry name" value="SMCR"/>
    <property type="match status" value="3"/>
</dbReference>
<keyword evidence="3 7" id="KW-0964">Secreted</keyword>
<feature type="coiled-coil region" evidence="8">
    <location>
        <begin position="133"/>
        <end position="167"/>
    </location>
</feature>
<dbReference type="NCBIfam" id="TIGR01168">
    <property type="entry name" value="YSIRK_signal"/>
    <property type="match status" value="1"/>
</dbReference>
<reference evidence="12" key="1">
    <citation type="submission" date="2010-03" db="EMBL/GenBank/DDBJ databases">
        <title>Comparison of M proteins of Streptococcus spp.</title>
        <authorList>
            <person name="Murayama S.Y."/>
            <person name="Sunaoshi K."/>
            <person name="Ubukata K."/>
        </authorList>
    </citation>
    <scope>NUCLEOTIDE SEQUENCE</scope>
    <source>
        <strain evidence="12">RE377</strain>
    </source>
</reference>
<comment type="subcellular location">
    <subcellularLocation>
        <location evidence="7">Secreted</location>
        <location evidence="7">Cell wall</location>
        <topology evidence="7">Peptidoglycan-anchor</topology>
    </subcellularLocation>
</comment>
<keyword evidence="10" id="KW-1133">Transmembrane helix</keyword>
<dbReference type="PANTHER" id="PTHR45615">
    <property type="entry name" value="MYOSIN HEAVY CHAIN, NON-MUSCLE"/>
    <property type="match status" value="1"/>
</dbReference>
<dbReference type="PANTHER" id="PTHR45615:SF63">
    <property type="entry name" value="CHROMOSOME UNDETERMINED SCAFFOLD_10, WHOLE GENOME SHOTGUN SEQUENCE"/>
    <property type="match status" value="1"/>
</dbReference>
<evidence type="ECO:0000313" key="12">
    <source>
        <dbReference type="EMBL" id="BAO37551.1"/>
    </source>
</evidence>
<feature type="region of interest" description="Disordered" evidence="9">
    <location>
        <begin position="353"/>
        <end position="424"/>
    </location>
</feature>
<evidence type="ECO:0000256" key="2">
    <source>
        <dbReference type="ARBA" id="ARBA00022512"/>
    </source>
</evidence>
<dbReference type="InterPro" id="IPR019950">
    <property type="entry name" value="M_anchor"/>
</dbReference>
<evidence type="ECO:0000259" key="11">
    <source>
        <dbReference type="PROSITE" id="PS50847"/>
    </source>
</evidence>
<dbReference type="InterPro" id="IPR003345">
    <property type="entry name" value="M_repeat"/>
</dbReference>
<keyword evidence="5" id="KW-0677">Repeat</keyword>
<gene>
    <name evidence="12" type="primary">stG10.0</name>
</gene>
<evidence type="ECO:0000256" key="5">
    <source>
        <dbReference type="ARBA" id="ARBA00022737"/>
    </source>
</evidence>
<dbReference type="Pfam" id="PF04650">
    <property type="entry name" value="YSIRK_signal"/>
    <property type="match status" value="1"/>
</dbReference>
<feature type="compositionally biased region" description="Basic and acidic residues" evidence="9">
    <location>
        <begin position="376"/>
        <end position="424"/>
    </location>
</feature>
<feature type="repeat" description="C" evidence="7">
    <location>
        <begin position="395"/>
        <end position="429"/>
    </location>
</feature>
<organism evidence="12">
    <name type="scientific">Streptococcus dysgalactiae subsp. equisimilis</name>
    <name type="common">Streptococcus equisimilis</name>
    <dbReference type="NCBI Taxonomy" id="119602"/>
    <lineage>
        <taxon>Bacteria</taxon>
        <taxon>Bacillati</taxon>
        <taxon>Bacillota</taxon>
        <taxon>Bacilli</taxon>
        <taxon>Lactobacillales</taxon>
        <taxon>Streptococcaceae</taxon>
        <taxon>Streptococcus</taxon>
    </lineage>
</organism>
<dbReference type="NCBIfam" id="NF033777">
    <property type="entry name" value="M_group_A_cterm"/>
    <property type="match status" value="1"/>
</dbReference>
<keyword evidence="6 7" id="KW-0572">Peptidoglycan-anchor</keyword>
<evidence type="ECO:0000256" key="10">
    <source>
        <dbReference type="SAM" id="Phobius"/>
    </source>
</evidence>
<dbReference type="InterPro" id="IPR049896">
    <property type="entry name" value="SMCR"/>
</dbReference>
<keyword evidence="2 7" id="KW-0134">Cell wall</keyword>
<dbReference type="EMBL" id="AB549993">
    <property type="protein sequence ID" value="BAO37551.1"/>
    <property type="molecule type" value="Genomic_DNA"/>
</dbReference>
<evidence type="ECO:0000256" key="7">
    <source>
        <dbReference type="PROSITE-ProRule" id="PRU01372"/>
    </source>
</evidence>
<dbReference type="Pfam" id="PF02370">
    <property type="entry name" value="M"/>
    <property type="match status" value="1"/>
</dbReference>
<dbReference type="PROSITE" id="PS50847">
    <property type="entry name" value="GRAM_POS_ANCHORING"/>
    <property type="match status" value="1"/>
</dbReference>
<keyword evidence="4" id="KW-0732">Signal</keyword>
<dbReference type="GO" id="GO:0005576">
    <property type="term" value="C:extracellular region"/>
    <property type="evidence" value="ECO:0007669"/>
    <property type="project" value="UniProtKB-UniRule"/>
</dbReference>
<evidence type="ECO:0000256" key="6">
    <source>
        <dbReference type="ARBA" id="ARBA00023088"/>
    </source>
</evidence>
<feature type="domain" description="Gram-positive cocci surface proteins LPxTG" evidence="11">
    <location>
        <begin position="574"/>
        <end position="608"/>
    </location>
</feature>
<dbReference type="Gene3D" id="6.10.250.460">
    <property type="match status" value="3"/>
</dbReference>
<evidence type="ECO:0000256" key="9">
    <source>
        <dbReference type="SAM" id="MobiDB-lite"/>
    </source>
</evidence>
<protein>
    <submittedName>
        <fullName evidence="12">M protein</fullName>
    </submittedName>
</protein>
<feature type="repeat" description="C" evidence="7">
    <location>
        <begin position="360"/>
        <end position="394"/>
    </location>
</feature>
<feature type="compositionally biased region" description="Basic and acidic residues" evidence="9">
    <location>
        <begin position="356"/>
        <end position="367"/>
    </location>
</feature>
<name>W0T3Z1_STREQ</name>
<dbReference type="InterPro" id="IPR019931">
    <property type="entry name" value="LPXTG_anchor"/>
</dbReference>
<comment type="similarity">
    <text evidence="1 7">Belongs to the M protein family.</text>
</comment>
<feature type="transmembrane region" description="Helical" evidence="10">
    <location>
        <begin position="584"/>
        <end position="602"/>
    </location>
</feature>
<dbReference type="NCBIfam" id="TIGR01167">
    <property type="entry name" value="LPXTG_anchor"/>
    <property type="match status" value="1"/>
</dbReference>
<evidence type="ECO:0000256" key="1">
    <source>
        <dbReference type="ARBA" id="ARBA00005759"/>
    </source>
</evidence>
<dbReference type="PRINTS" id="PR00015">
    <property type="entry name" value="GPOSANCHOR"/>
</dbReference>
<dbReference type="Pfam" id="PF00746">
    <property type="entry name" value="Gram_pos_anchor"/>
    <property type="match status" value="1"/>
</dbReference>
<dbReference type="PROSITE" id="PS52030">
    <property type="entry name" value="SMDRR"/>
    <property type="match status" value="1"/>
</dbReference>
<keyword evidence="10" id="KW-0812">Transmembrane</keyword>
<keyword evidence="10" id="KW-0472">Membrane</keyword>
<dbReference type="AlphaFoldDB" id="W0T3Z1"/>
<evidence type="ECO:0000256" key="4">
    <source>
        <dbReference type="ARBA" id="ARBA00022729"/>
    </source>
</evidence>